<evidence type="ECO:0000256" key="2">
    <source>
        <dbReference type="PROSITE-ProRule" id="PRU00708"/>
    </source>
</evidence>
<accession>A0AAW2MT33</accession>
<dbReference type="InterPro" id="IPR046848">
    <property type="entry name" value="E_motif"/>
</dbReference>
<dbReference type="NCBIfam" id="TIGR00756">
    <property type="entry name" value="PPR"/>
    <property type="match status" value="2"/>
</dbReference>
<dbReference type="InterPro" id="IPR046960">
    <property type="entry name" value="PPR_At4g14850-like_plant"/>
</dbReference>
<feature type="repeat" description="PPR" evidence="2">
    <location>
        <begin position="224"/>
        <end position="258"/>
    </location>
</feature>
<dbReference type="InterPro" id="IPR002885">
    <property type="entry name" value="PPR_rpt"/>
</dbReference>
<gene>
    <name evidence="3" type="ORF">Sangu_1585700</name>
</gene>
<dbReference type="PROSITE" id="PS51375">
    <property type="entry name" value="PPR"/>
    <property type="match status" value="2"/>
</dbReference>
<evidence type="ECO:0000313" key="3">
    <source>
        <dbReference type="EMBL" id="KAL0334295.1"/>
    </source>
</evidence>
<proteinExistence type="predicted"/>
<organism evidence="3">
    <name type="scientific">Sesamum angustifolium</name>
    <dbReference type="NCBI Taxonomy" id="2727405"/>
    <lineage>
        <taxon>Eukaryota</taxon>
        <taxon>Viridiplantae</taxon>
        <taxon>Streptophyta</taxon>
        <taxon>Embryophyta</taxon>
        <taxon>Tracheophyta</taxon>
        <taxon>Spermatophyta</taxon>
        <taxon>Magnoliopsida</taxon>
        <taxon>eudicotyledons</taxon>
        <taxon>Gunneridae</taxon>
        <taxon>Pentapetalae</taxon>
        <taxon>asterids</taxon>
        <taxon>lamiids</taxon>
        <taxon>Lamiales</taxon>
        <taxon>Pedaliaceae</taxon>
        <taxon>Sesamum</taxon>
    </lineage>
</organism>
<comment type="caution">
    <text evidence="3">The sequence shown here is derived from an EMBL/GenBank/DDBJ whole genome shotgun (WGS) entry which is preliminary data.</text>
</comment>
<feature type="repeat" description="PPR" evidence="2">
    <location>
        <begin position="154"/>
        <end position="188"/>
    </location>
</feature>
<evidence type="ECO:0000256" key="1">
    <source>
        <dbReference type="ARBA" id="ARBA00022737"/>
    </source>
</evidence>
<keyword evidence="1" id="KW-0677">Repeat</keyword>
<protein>
    <submittedName>
        <fullName evidence="3">Pentatricopeptide repeat-containing protein</fullName>
    </submittedName>
</protein>
<dbReference type="AlphaFoldDB" id="A0AAW2MT33"/>
<dbReference type="PANTHER" id="PTHR47926:SF461">
    <property type="entry name" value="PENTATRICOPEPTIDE REPEAT SUPERFAMILY PROTEIN"/>
    <property type="match status" value="1"/>
</dbReference>
<reference evidence="3" key="2">
    <citation type="journal article" date="2024" name="Plant">
        <title>Genomic evolution and insights into agronomic trait innovations of Sesamum species.</title>
        <authorList>
            <person name="Miao H."/>
            <person name="Wang L."/>
            <person name="Qu L."/>
            <person name="Liu H."/>
            <person name="Sun Y."/>
            <person name="Le M."/>
            <person name="Wang Q."/>
            <person name="Wei S."/>
            <person name="Zheng Y."/>
            <person name="Lin W."/>
            <person name="Duan Y."/>
            <person name="Cao H."/>
            <person name="Xiong S."/>
            <person name="Wang X."/>
            <person name="Wei L."/>
            <person name="Li C."/>
            <person name="Ma Q."/>
            <person name="Ju M."/>
            <person name="Zhao R."/>
            <person name="Li G."/>
            <person name="Mu C."/>
            <person name="Tian Q."/>
            <person name="Mei H."/>
            <person name="Zhang T."/>
            <person name="Gao T."/>
            <person name="Zhang H."/>
        </authorList>
    </citation>
    <scope>NUCLEOTIDE SEQUENCE</scope>
    <source>
        <strain evidence="3">G01</strain>
    </source>
</reference>
<dbReference type="Pfam" id="PF01535">
    <property type="entry name" value="PPR"/>
    <property type="match status" value="2"/>
</dbReference>
<dbReference type="EMBL" id="JACGWK010000009">
    <property type="protein sequence ID" value="KAL0334295.1"/>
    <property type="molecule type" value="Genomic_DNA"/>
</dbReference>
<dbReference type="GO" id="GO:0009451">
    <property type="term" value="P:RNA modification"/>
    <property type="evidence" value="ECO:0007669"/>
    <property type="project" value="InterPro"/>
</dbReference>
<dbReference type="FunFam" id="1.25.40.10:FF:000427">
    <property type="entry name" value="Pentatricopeptide repeat-containing protein chloroplastic"/>
    <property type="match status" value="1"/>
</dbReference>
<name>A0AAW2MT33_9LAMI</name>
<dbReference type="InterPro" id="IPR011990">
    <property type="entry name" value="TPR-like_helical_dom_sf"/>
</dbReference>
<dbReference type="Pfam" id="PF13041">
    <property type="entry name" value="PPR_2"/>
    <property type="match status" value="1"/>
</dbReference>
<dbReference type="Pfam" id="PF20431">
    <property type="entry name" value="E_motif"/>
    <property type="match status" value="1"/>
</dbReference>
<sequence length="410" mass="45974">MRILNQIHAHILTHPRLPPSTLSFALSKVLCFAAYRNVQYAKALLSQIPYPSIFSYNTVMRGLLLQNPSPEPIFLFRRLVQKKFPISNTFTLAFVLKCCSLLPAFEEGKQVHKHVIASGLGENLFVRTSLLNFYTKCEEVELGRKVFDEMTDKNVVAWSAMIGGYAKVGMVNEAFGLFREMQKGGVNPDEVTMVSVISACAATGALDLGKWLQTFIDKRGIKYDLEVSTALVNMYAKCGCIERAKEVFDAMRVKDAKAWSSMIVGFAIHGLTKEALDTFAKMEEAKQYGVPLLVNCKKNKMLEKGEIVAEQLLQLEPLNAENYILHSSLYASGSDWVKMSHVRRQMKERGIKDVPGGSSIEINGHVHEFVMGNWSHPEANDIRKVLWEVSERVQGIGHEPWIASVLLNCV</sequence>
<dbReference type="PANTHER" id="PTHR47926">
    <property type="entry name" value="PENTATRICOPEPTIDE REPEAT-CONTAINING PROTEIN"/>
    <property type="match status" value="1"/>
</dbReference>
<dbReference type="GO" id="GO:0003723">
    <property type="term" value="F:RNA binding"/>
    <property type="evidence" value="ECO:0007669"/>
    <property type="project" value="InterPro"/>
</dbReference>
<reference evidence="3" key="1">
    <citation type="submission" date="2020-06" db="EMBL/GenBank/DDBJ databases">
        <authorList>
            <person name="Li T."/>
            <person name="Hu X."/>
            <person name="Zhang T."/>
            <person name="Song X."/>
            <person name="Zhang H."/>
            <person name="Dai N."/>
            <person name="Sheng W."/>
            <person name="Hou X."/>
            <person name="Wei L."/>
        </authorList>
    </citation>
    <scope>NUCLEOTIDE SEQUENCE</scope>
    <source>
        <strain evidence="3">G01</strain>
        <tissue evidence="3">Leaf</tissue>
    </source>
</reference>
<dbReference type="Gene3D" id="1.25.40.10">
    <property type="entry name" value="Tetratricopeptide repeat domain"/>
    <property type="match status" value="2"/>
</dbReference>